<sequence length="496" mass="56677">MMSSITKSIQNEYVLLMENAFSEKYKYAFRNLELKELRRFILKEIISSPELDNQLTNLIVLLNKFWDTHAAALITEVRASKSYRLLLPIQRFGYNISNHLRSLGIYFDSIIMVDPLHFPSLSSLHSFLSLPPDNSYVRMRRLVLLEHVSNLFRAIPFMTIDDDYPIFLIVPELLDFDKERNHEQSAAFLSQLFFKDRKMDYATYLAFLEHFGRNEETFQKILTNKELLKTLLNNFNNIEKEVWVYDTDLKSFTTREVDLLDYDLPSAIATLLGKVEGAIYAQRSTQLSATLLGIDPVIYSNHMFLHEWTTEQLVKDYGKLNPLSSEEQAITMGLSAAEVKFLTALSDLELKKIRERGQLESLRHELRISRHDLQGKTPDQMQDAANNFSKHLINVVEEYGKSHESAIKSSKKKKISSGLIFAGTATLGIASLAMPQLTLLSAAATGIGLAFGGKSLADIFSEHKAHKNEIQMLEKTPVSLLYGAYKKNSHTVYTVW</sequence>
<organism evidence="2">
    <name type="scientific">Salmonella enterica</name>
    <name type="common">Salmonella choleraesuis</name>
    <dbReference type="NCBI Taxonomy" id="28901"/>
    <lineage>
        <taxon>Bacteria</taxon>
        <taxon>Pseudomonadati</taxon>
        <taxon>Pseudomonadota</taxon>
        <taxon>Gammaproteobacteria</taxon>
        <taxon>Enterobacterales</taxon>
        <taxon>Enterobacteriaceae</taxon>
        <taxon>Salmonella</taxon>
    </lineage>
</organism>
<dbReference type="AlphaFoldDB" id="A0A5U1FWC3"/>
<reference evidence="1" key="2">
    <citation type="submission" date="2018-07" db="EMBL/GenBank/DDBJ databases">
        <authorList>
            <consortium name="PulseNet: The National Subtyping Network for Foodborne Disease Surveillance"/>
            <person name="Tarr C.L."/>
            <person name="Trees E."/>
            <person name="Katz L.S."/>
            <person name="Carleton-Romer H.A."/>
            <person name="Stroika S."/>
            <person name="Kucerova Z."/>
            <person name="Roache K.F."/>
            <person name="Sabol A.L."/>
            <person name="Besser J."/>
            <person name="Gerner-Smidt P."/>
        </authorList>
    </citation>
    <scope>NUCLEOTIDE SEQUENCE</scope>
    <source>
        <strain evidence="1">PNUSAS043991</strain>
    </source>
</reference>
<reference evidence="2" key="1">
    <citation type="submission" date="2018-07" db="EMBL/GenBank/DDBJ databases">
        <authorList>
            <consortium name="GenomeTrakr network: Whole genome sequencing for foodborne pathogen traceback"/>
        </authorList>
    </citation>
    <scope>NUCLEOTIDE SEQUENCE</scope>
    <source>
        <strain evidence="2">DHMH-A15091834</strain>
    </source>
</reference>
<name>A0A5U1FWC3_SALER</name>
<accession>A0A5U1FWC3</accession>
<evidence type="ECO:0000313" key="2">
    <source>
        <dbReference type="EMBL" id="EBP7902869.1"/>
    </source>
</evidence>
<protein>
    <recommendedName>
        <fullName evidence="3">Coiled-coil protein</fullName>
    </recommendedName>
</protein>
<evidence type="ECO:0008006" key="3">
    <source>
        <dbReference type="Google" id="ProtNLM"/>
    </source>
</evidence>
<dbReference type="EMBL" id="AAGFST010000038">
    <property type="protein sequence ID" value="EBN4432245.1"/>
    <property type="molecule type" value="Genomic_DNA"/>
</dbReference>
<evidence type="ECO:0000313" key="1">
    <source>
        <dbReference type="EMBL" id="EBN4432245.1"/>
    </source>
</evidence>
<dbReference type="EMBL" id="AAGMYU010000002">
    <property type="protein sequence ID" value="EBP7902869.1"/>
    <property type="molecule type" value="Genomic_DNA"/>
</dbReference>
<proteinExistence type="predicted"/>
<gene>
    <name evidence="2" type="ORF">APS38_03970</name>
    <name evidence="1" type="ORF">DSB87_22460</name>
</gene>
<comment type="caution">
    <text evidence="2">The sequence shown here is derived from an EMBL/GenBank/DDBJ whole genome shotgun (WGS) entry which is preliminary data.</text>
</comment>